<evidence type="ECO:0000256" key="5">
    <source>
        <dbReference type="ARBA" id="ARBA00022741"/>
    </source>
</evidence>
<dbReference type="PANTHER" id="PTHR11659">
    <property type="entry name" value="GLUTAMYL-TRNA GLN AMIDOTRANSFERASE SUBUNIT B MITOCHONDRIAL AND PROKARYOTIC PET112-RELATED"/>
    <property type="match status" value="1"/>
</dbReference>
<dbReference type="SUPFAM" id="SSF89095">
    <property type="entry name" value="GatB/YqeY motif"/>
    <property type="match status" value="1"/>
</dbReference>
<evidence type="ECO:0000313" key="13">
    <source>
        <dbReference type="Proteomes" id="UP000503011"/>
    </source>
</evidence>
<dbReference type="EMBL" id="AP022871">
    <property type="protein sequence ID" value="BCB87469.1"/>
    <property type="molecule type" value="Genomic_DNA"/>
</dbReference>
<dbReference type="Proteomes" id="UP000503011">
    <property type="component" value="Chromosome"/>
</dbReference>
<dbReference type="PANTHER" id="PTHR11659:SF0">
    <property type="entry name" value="GLUTAMYL-TRNA(GLN) AMIDOTRANSFERASE SUBUNIT B, MITOCHONDRIAL"/>
    <property type="match status" value="1"/>
</dbReference>
<evidence type="ECO:0000256" key="3">
    <source>
        <dbReference type="ARBA" id="ARBA00016923"/>
    </source>
</evidence>
<dbReference type="InterPro" id="IPR017959">
    <property type="entry name" value="Asn/Gln-tRNA_amidoTrfase_suB/E"/>
</dbReference>
<evidence type="ECO:0000256" key="2">
    <source>
        <dbReference type="ARBA" id="ARBA00011123"/>
    </source>
</evidence>
<keyword evidence="7" id="KW-0648">Protein biosynthesis</keyword>
<dbReference type="KEGG" id="psuu:Psuf_047820"/>
<dbReference type="GO" id="GO:0050567">
    <property type="term" value="F:glutaminyl-tRNA synthase (glutamine-hydrolyzing) activity"/>
    <property type="evidence" value="ECO:0007669"/>
    <property type="project" value="TreeGrafter"/>
</dbReference>
<proteinExistence type="inferred from homology"/>
<keyword evidence="5" id="KW-0547">Nucleotide-binding</keyword>
<evidence type="ECO:0000256" key="8">
    <source>
        <dbReference type="ARBA" id="ARBA00024799"/>
    </source>
</evidence>
<evidence type="ECO:0000256" key="4">
    <source>
        <dbReference type="ARBA" id="ARBA00022598"/>
    </source>
</evidence>
<reference evidence="12 13" key="2">
    <citation type="submission" date="2020-03" db="EMBL/GenBank/DDBJ databases">
        <authorList>
            <person name="Ichikawa N."/>
            <person name="Kimura A."/>
            <person name="Kitahashi Y."/>
            <person name="Uohara A."/>
        </authorList>
    </citation>
    <scope>NUCLEOTIDE SEQUENCE [LARGE SCALE GENOMIC DNA]</scope>
    <source>
        <strain evidence="12 13">NBRC 105367</strain>
    </source>
</reference>
<evidence type="ECO:0000259" key="11">
    <source>
        <dbReference type="SMART" id="SM00845"/>
    </source>
</evidence>
<name>A0A6F8YN59_9ACTN</name>
<evidence type="ECO:0000256" key="10">
    <source>
        <dbReference type="ARBA" id="ARBA00047913"/>
    </source>
</evidence>
<evidence type="ECO:0000313" key="12">
    <source>
        <dbReference type="EMBL" id="BCB87469.1"/>
    </source>
</evidence>
<organism evidence="12 13">
    <name type="scientific">Phytohabitans suffuscus</name>
    <dbReference type="NCBI Taxonomy" id="624315"/>
    <lineage>
        <taxon>Bacteria</taxon>
        <taxon>Bacillati</taxon>
        <taxon>Actinomycetota</taxon>
        <taxon>Actinomycetes</taxon>
        <taxon>Micromonosporales</taxon>
        <taxon>Micromonosporaceae</taxon>
    </lineage>
</organism>
<reference evidence="12 13" key="1">
    <citation type="submission" date="2020-03" db="EMBL/GenBank/DDBJ databases">
        <title>Whole genome shotgun sequence of Phytohabitans suffuscus NBRC 105367.</title>
        <authorList>
            <person name="Komaki H."/>
            <person name="Tamura T."/>
        </authorList>
    </citation>
    <scope>NUCLEOTIDE SEQUENCE [LARGE SCALE GENOMIC DNA]</scope>
    <source>
        <strain evidence="12 13">NBRC 105367</strain>
    </source>
</reference>
<keyword evidence="6" id="KW-0067">ATP-binding</keyword>
<comment type="similarity">
    <text evidence="1">Belongs to the GatB/GatE family. GatB subfamily.</text>
</comment>
<accession>A0A6F8YN59</accession>
<protein>
    <recommendedName>
        <fullName evidence="3">Aspartyl/glutamyl-tRNA(Asn/Gln) amidotransferase subunit B</fullName>
    </recommendedName>
</protein>
<keyword evidence="4" id="KW-0436">Ligase</keyword>
<gene>
    <name evidence="12" type="ORF">Psuf_047820</name>
</gene>
<dbReference type="InterPro" id="IPR018027">
    <property type="entry name" value="Asn/Gln_amidotransferase"/>
</dbReference>
<dbReference type="Pfam" id="PF02637">
    <property type="entry name" value="GatB_Yqey"/>
    <property type="match status" value="1"/>
</dbReference>
<sequence>MGATPAQVAELQRLVDEGKLNDKLARTVLEGVIAGEGSPTEIMTGRGLEVVSDTGALTAAVDEAIAANPDVAEKIREGKVAAAGVLVGAVMKATRGQADAKTVRELIIARLS</sequence>
<dbReference type="GO" id="GO:0005524">
    <property type="term" value="F:ATP binding"/>
    <property type="evidence" value="ECO:0007669"/>
    <property type="project" value="UniProtKB-KW"/>
</dbReference>
<comment type="function">
    <text evidence="8">Allows the formation of correctly charged Asn-tRNA(Asn) or Gln-tRNA(Gln) through the transamidation of misacylated Asp-tRNA(Asn) or Glu-tRNA(Gln) in organisms which lack either or both of asparaginyl-tRNA or glutaminyl-tRNA synthetases. The reaction takes place in the presence of glutamine and ATP through an activated phospho-Asp-tRNA(Asn) or phospho-Glu-tRNA(Gln).</text>
</comment>
<dbReference type="FunFam" id="1.10.10.410:FF:000002">
    <property type="entry name" value="Aspartyl/glutamyl-tRNA(Asn/Gln) amidotransferase subunit B"/>
    <property type="match status" value="1"/>
</dbReference>
<dbReference type="AlphaFoldDB" id="A0A6F8YN59"/>
<keyword evidence="13" id="KW-1185">Reference proteome</keyword>
<feature type="domain" description="Asn/Gln amidotransferase" evidence="11">
    <location>
        <begin position="2"/>
        <end position="111"/>
    </location>
</feature>
<dbReference type="SMART" id="SM00845">
    <property type="entry name" value="GatB_Yqey"/>
    <property type="match status" value="1"/>
</dbReference>
<evidence type="ECO:0000256" key="9">
    <source>
        <dbReference type="ARBA" id="ARBA00047380"/>
    </source>
</evidence>
<comment type="catalytic activity">
    <reaction evidence="10">
        <text>L-glutamyl-tRNA(Gln) + L-glutamine + ATP + H2O = L-glutaminyl-tRNA(Gln) + L-glutamate + ADP + phosphate + H(+)</text>
        <dbReference type="Rhea" id="RHEA:17521"/>
        <dbReference type="Rhea" id="RHEA-COMP:9681"/>
        <dbReference type="Rhea" id="RHEA-COMP:9684"/>
        <dbReference type="ChEBI" id="CHEBI:15377"/>
        <dbReference type="ChEBI" id="CHEBI:15378"/>
        <dbReference type="ChEBI" id="CHEBI:29985"/>
        <dbReference type="ChEBI" id="CHEBI:30616"/>
        <dbReference type="ChEBI" id="CHEBI:43474"/>
        <dbReference type="ChEBI" id="CHEBI:58359"/>
        <dbReference type="ChEBI" id="CHEBI:78520"/>
        <dbReference type="ChEBI" id="CHEBI:78521"/>
        <dbReference type="ChEBI" id="CHEBI:456216"/>
    </reaction>
</comment>
<dbReference type="Gene3D" id="1.10.10.410">
    <property type="match status" value="1"/>
</dbReference>
<comment type="catalytic activity">
    <reaction evidence="9">
        <text>L-aspartyl-tRNA(Asn) + L-glutamine + ATP + H2O = L-asparaginyl-tRNA(Asn) + L-glutamate + ADP + phosphate + 2 H(+)</text>
        <dbReference type="Rhea" id="RHEA:14513"/>
        <dbReference type="Rhea" id="RHEA-COMP:9674"/>
        <dbReference type="Rhea" id="RHEA-COMP:9677"/>
        <dbReference type="ChEBI" id="CHEBI:15377"/>
        <dbReference type="ChEBI" id="CHEBI:15378"/>
        <dbReference type="ChEBI" id="CHEBI:29985"/>
        <dbReference type="ChEBI" id="CHEBI:30616"/>
        <dbReference type="ChEBI" id="CHEBI:43474"/>
        <dbReference type="ChEBI" id="CHEBI:58359"/>
        <dbReference type="ChEBI" id="CHEBI:78515"/>
        <dbReference type="ChEBI" id="CHEBI:78516"/>
        <dbReference type="ChEBI" id="CHEBI:456216"/>
    </reaction>
</comment>
<evidence type="ECO:0000256" key="6">
    <source>
        <dbReference type="ARBA" id="ARBA00022840"/>
    </source>
</evidence>
<dbReference type="GO" id="GO:0006412">
    <property type="term" value="P:translation"/>
    <property type="evidence" value="ECO:0007669"/>
    <property type="project" value="UniProtKB-KW"/>
</dbReference>
<comment type="subunit">
    <text evidence="2">Heterotrimer of A, B and C subunits.</text>
</comment>
<dbReference type="InterPro" id="IPR003789">
    <property type="entry name" value="Asn/Gln_tRNA_amidoTrase-B-like"/>
</dbReference>
<dbReference type="GO" id="GO:0070681">
    <property type="term" value="P:glutaminyl-tRNAGln biosynthesis via transamidation"/>
    <property type="evidence" value="ECO:0007669"/>
    <property type="project" value="TreeGrafter"/>
</dbReference>
<evidence type="ECO:0000256" key="1">
    <source>
        <dbReference type="ARBA" id="ARBA00005306"/>
    </source>
</evidence>
<dbReference type="InterPro" id="IPR023168">
    <property type="entry name" value="GatB_Yqey_C_2"/>
</dbReference>
<evidence type="ECO:0000256" key="7">
    <source>
        <dbReference type="ARBA" id="ARBA00022917"/>
    </source>
</evidence>